<keyword evidence="7" id="KW-0807">Transducer</keyword>
<dbReference type="EMBL" id="CAJNXB010004962">
    <property type="protein sequence ID" value="CAF3400277.1"/>
    <property type="molecule type" value="Genomic_DNA"/>
</dbReference>
<feature type="transmembrane region" description="Helical" evidence="8">
    <location>
        <begin position="33"/>
        <end position="54"/>
    </location>
</feature>
<dbReference type="EMBL" id="CAJNYD010005028">
    <property type="protein sequence ID" value="CAF3655863.1"/>
    <property type="molecule type" value="Genomic_DNA"/>
</dbReference>
<feature type="transmembrane region" description="Helical" evidence="8">
    <location>
        <begin position="66"/>
        <end position="83"/>
    </location>
</feature>
<keyword evidence="21" id="KW-1185">Reference proteome</keyword>
<dbReference type="InterPro" id="IPR017452">
    <property type="entry name" value="GPCR_Rhodpsn_7TM"/>
</dbReference>
<evidence type="ECO:0000256" key="1">
    <source>
        <dbReference type="ARBA" id="ARBA00004141"/>
    </source>
</evidence>
<dbReference type="EMBL" id="CAJNYU010001414">
    <property type="protein sequence ID" value="CAF3433101.1"/>
    <property type="molecule type" value="Genomic_DNA"/>
</dbReference>
<feature type="transmembrane region" description="Helical" evidence="8">
    <location>
        <begin position="125"/>
        <end position="146"/>
    </location>
</feature>
<evidence type="ECO:0000313" key="10">
    <source>
        <dbReference type="EMBL" id="CAF3400277.1"/>
    </source>
</evidence>
<evidence type="ECO:0000313" key="21">
    <source>
        <dbReference type="Proteomes" id="UP000663873"/>
    </source>
</evidence>
<evidence type="ECO:0000313" key="20">
    <source>
        <dbReference type="Proteomes" id="UP000663825"/>
    </source>
</evidence>
<evidence type="ECO:0000256" key="6">
    <source>
        <dbReference type="ARBA" id="ARBA00023170"/>
    </source>
</evidence>
<dbReference type="EMBL" id="CAJOBR010001890">
    <property type="protein sequence ID" value="CAF4642855.1"/>
    <property type="molecule type" value="Genomic_DNA"/>
</dbReference>
<dbReference type="Proteomes" id="UP000663865">
    <property type="component" value="Unassembled WGS sequence"/>
</dbReference>
<evidence type="ECO:0000256" key="8">
    <source>
        <dbReference type="SAM" id="Phobius"/>
    </source>
</evidence>
<evidence type="ECO:0000256" key="3">
    <source>
        <dbReference type="ARBA" id="ARBA00022989"/>
    </source>
</evidence>
<reference evidence="10" key="1">
    <citation type="submission" date="2021-02" db="EMBL/GenBank/DDBJ databases">
        <authorList>
            <person name="Nowell W R."/>
        </authorList>
    </citation>
    <scope>NUCLEOTIDE SEQUENCE</scope>
</reference>
<dbReference type="Proteomes" id="UP000663825">
    <property type="component" value="Unassembled WGS sequence"/>
</dbReference>
<keyword evidence="3 8" id="KW-1133">Transmembrane helix</keyword>
<feature type="transmembrane region" description="Helical" evidence="8">
    <location>
        <begin position="314"/>
        <end position="333"/>
    </location>
</feature>
<evidence type="ECO:0000256" key="4">
    <source>
        <dbReference type="ARBA" id="ARBA00023040"/>
    </source>
</evidence>
<sequence>MNTTISTPSALIKPGEADNFAVQFKHGCQLFRFYSSIILVIVGMIGSLLSIKVFSSTKIRRNSSNEYLITMSFIVALLLFNFFCDEVLRSIVHDFHVDLPLNLVDLSRPLCKCSTYFRHTLRFSAHWIVVAFTLERLIVVYFPLQTSVLCNPRSARRICLFILVVSFLLPFYSFIMSDVSIDDKNQLSECDIMNKFKKIYFYLTIIYGNLTLTFPILIVCVVNTLTVRQLLRAGRLRKQQQELNQTKRVDSANKDYVNMIVKNQLENDKVTWMLVVISITFGILNFPYFILWLIVCIIRVRGNTPSAYIESGKMIAEVFYLLHYSLYFFLYVISRRSFRKVLIEKMRWRCDCFDQWRLNEMRIDAALNSKQPPQPPTIRNGINNASITSRTSITHLRAGSTRHGPTNNHTKKINKDLSNPLMLTEHMNTVYPFDVGNAV</sequence>
<evidence type="ECO:0000313" key="19">
    <source>
        <dbReference type="EMBL" id="CAF4642855.1"/>
    </source>
</evidence>
<dbReference type="Proteomes" id="UP000663851">
    <property type="component" value="Unassembled WGS sequence"/>
</dbReference>
<keyword evidence="2 8" id="KW-0812">Transmembrane</keyword>
<dbReference type="EMBL" id="CAJOBO010000967">
    <property type="protein sequence ID" value="CAF4318702.1"/>
    <property type="molecule type" value="Genomic_DNA"/>
</dbReference>
<evidence type="ECO:0000313" key="14">
    <source>
        <dbReference type="EMBL" id="CAF3702427.1"/>
    </source>
</evidence>
<dbReference type="Gene3D" id="1.20.1070.10">
    <property type="entry name" value="Rhodopsin 7-helix transmembrane proteins"/>
    <property type="match status" value="1"/>
</dbReference>
<dbReference type="SUPFAM" id="SSF81321">
    <property type="entry name" value="Family A G protein-coupled receptor-like"/>
    <property type="match status" value="1"/>
</dbReference>
<evidence type="ECO:0000313" key="16">
    <source>
        <dbReference type="EMBL" id="CAF4266967.1"/>
    </source>
</evidence>
<dbReference type="PANTHER" id="PTHR24243:SF230">
    <property type="entry name" value="G-PROTEIN COUPLED RECEPTORS FAMILY 1 PROFILE DOMAIN-CONTAINING PROTEIN"/>
    <property type="match status" value="1"/>
</dbReference>
<evidence type="ECO:0000259" key="9">
    <source>
        <dbReference type="PROSITE" id="PS50262"/>
    </source>
</evidence>
<evidence type="ECO:0000313" key="13">
    <source>
        <dbReference type="EMBL" id="CAF3655863.1"/>
    </source>
</evidence>
<dbReference type="Proteomes" id="UP000663869">
    <property type="component" value="Unassembled WGS sequence"/>
</dbReference>
<accession>A0A818A649</accession>
<evidence type="ECO:0000313" key="17">
    <source>
        <dbReference type="EMBL" id="CAF4318702.1"/>
    </source>
</evidence>
<feature type="transmembrane region" description="Helical" evidence="8">
    <location>
        <begin position="199"/>
        <end position="227"/>
    </location>
</feature>
<dbReference type="EMBL" id="CAJOBS010000524">
    <property type="protein sequence ID" value="CAF4595265.1"/>
    <property type="molecule type" value="Genomic_DNA"/>
</dbReference>
<protein>
    <recommendedName>
        <fullName evidence="9">G-protein coupled receptors family 1 profile domain-containing protein</fullName>
    </recommendedName>
</protein>
<evidence type="ECO:0000313" key="18">
    <source>
        <dbReference type="EMBL" id="CAF4595265.1"/>
    </source>
</evidence>
<feature type="transmembrane region" description="Helical" evidence="8">
    <location>
        <begin position="158"/>
        <end position="179"/>
    </location>
</feature>
<keyword evidence="4" id="KW-0297">G-protein coupled receptor</keyword>
<evidence type="ECO:0000256" key="5">
    <source>
        <dbReference type="ARBA" id="ARBA00023136"/>
    </source>
</evidence>
<dbReference type="Proteomes" id="UP000663833">
    <property type="component" value="Unassembled WGS sequence"/>
</dbReference>
<dbReference type="PROSITE" id="PS50262">
    <property type="entry name" value="G_PROTEIN_RECEP_F1_2"/>
    <property type="match status" value="1"/>
</dbReference>
<keyword evidence="5 8" id="KW-0472">Membrane</keyword>
<dbReference type="GO" id="GO:0005886">
    <property type="term" value="C:plasma membrane"/>
    <property type="evidence" value="ECO:0007669"/>
    <property type="project" value="TreeGrafter"/>
</dbReference>
<evidence type="ECO:0000313" key="12">
    <source>
        <dbReference type="EMBL" id="CAF3572446.1"/>
    </source>
</evidence>
<name>A0A818A649_9BILA</name>
<dbReference type="Proteomes" id="UP000663873">
    <property type="component" value="Unassembled WGS sequence"/>
</dbReference>
<dbReference type="Proteomes" id="UP000663838">
    <property type="component" value="Unassembled WGS sequence"/>
</dbReference>
<keyword evidence="6" id="KW-0675">Receptor</keyword>
<dbReference type="Proteomes" id="UP000663862">
    <property type="component" value="Unassembled WGS sequence"/>
</dbReference>
<dbReference type="OrthoDB" id="9990906at2759"/>
<comment type="caution">
    <text evidence="10">The sequence shown here is derived from an EMBL/GenBank/DDBJ whole genome shotgun (WGS) entry which is preliminary data.</text>
</comment>
<dbReference type="EMBL" id="CAJNYT010003521">
    <property type="protein sequence ID" value="CAF3572446.1"/>
    <property type="molecule type" value="Genomic_DNA"/>
</dbReference>
<comment type="subcellular location">
    <subcellularLocation>
        <location evidence="1">Membrane</location>
        <topology evidence="1">Multi-pass membrane protein</topology>
    </subcellularLocation>
</comment>
<dbReference type="GO" id="GO:0004930">
    <property type="term" value="F:G protein-coupled receptor activity"/>
    <property type="evidence" value="ECO:0007669"/>
    <property type="project" value="UniProtKB-KW"/>
</dbReference>
<dbReference type="EMBL" id="CAJOBP010000361">
    <property type="protein sequence ID" value="CAF4167523.1"/>
    <property type="molecule type" value="Genomic_DNA"/>
</dbReference>
<feature type="domain" description="G-protein coupled receptors family 1 profile" evidence="9">
    <location>
        <begin position="46"/>
        <end position="331"/>
    </location>
</feature>
<dbReference type="PANTHER" id="PTHR24243">
    <property type="entry name" value="G-PROTEIN COUPLED RECEPTOR"/>
    <property type="match status" value="1"/>
</dbReference>
<dbReference type="Proteomes" id="UP000663872">
    <property type="component" value="Unassembled WGS sequence"/>
</dbReference>
<evidence type="ECO:0000313" key="11">
    <source>
        <dbReference type="EMBL" id="CAF3433101.1"/>
    </source>
</evidence>
<dbReference type="AlphaFoldDB" id="A0A818A649"/>
<dbReference type="InterPro" id="IPR000276">
    <property type="entry name" value="GPCR_Rhodpsn"/>
</dbReference>
<evidence type="ECO:0000256" key="2">
    <source>
        <dbReference type="ARBA" id="ARBA00022692"/>
    </source>
</evidence>
<feature type="transmembrane region" description="Helical" evidence="8">
    <location>
        <begin position="272"/>
        <end position="294"/>
    </location>
</feature>
<evidence type="ECO:0000313" key="15">
    <source>
        <dbReference type="EMBL" id="CAF4167523.1"/>
    </source>
</evidence>
<dbReference type="Proteomes" id="UP000663848">
    <property type="component" value="Unassembled WGS sequence"/>
</dbReference>
<proteinExistence type="predicted"/>
<dbReference type="EMBL" id="CAJNYV010004867">
    <property type="protein sequence ID" value="CAF3702427.1"/>
    <property type="molecule type" value="Genomic_DNA"/>
</dbReference>
<dbReference type="EMBL" id="CAJOBQ010000129">
    <property type="protein sequence ID" value="CAF4266967.1"/>
    <property type="molecule type" value="Genomic_DNA"/>
</dbReference>
<evidence type="ECO:0000256" key="7">
    <source>
        <dbReference type="ARBA" id="ARBA00023224"/>
    </source>
</evidence>
<organism evidence="10 20">
    <name type="scientific">Rotaria socialis</name>
    <dbReference type="NCBI Taxonomy" id="392032"/>
    <lineage>
        <taxon>Eukaryota</taxon>
        <taxon>Metazoa</taxon>
        <taxon>Spiralia</taxon>
        <taxon>Gnathifera</taxon>
        <taxon>Rotifera</taxon>
        <taxon>Eurotatoria</taxon>
        <taxon>Bdelloidea</taxon>
        <taxon>Philodinida</taxon>
        <taxon>Philodinidae</taxon>
        <taxon>Rotaria</taxon>
    </lineage>
</organism>
<gene>
    <name evidence="11" type="ORF">FME351_LOCUS11960</name>
    <name evidence="12" type="ORF">GRG538_LOCUS21292</name>
    <name evidence="17" type="ORF">HFQ381_LOCUS14673</name>
    <name evidence="14" type="ORF">KIK155_LOCUS26745</name>
    <name evidence="13" type="ORF">LUA448_LOCUS33231</name>
    <name evidence="19" type="ORF">QYT958_LOCUS14257</name>
    <name evidence="10" type="ORF">TIS948_LOCUS27635</name>
    <name evidence="18" type="ORF">TOA249_LOCUS10223</name>
    <name evidence="16" type="ORF">TSG867_LOCUS4080</name>
    <name evidence="15" type="ORF">UJA718_LOCUS4481</name>
</gene>
<dbReference type="Pfam" id="PF00001">
    <property type="entry name" value="7tm_1"/>
    <property type="match status" value="1"/>
</dbReference>